<dbReference type="NCBIfam" id="NF003740">
    <property type="entry name" value="PRK05337.1"/>
    <property type="match status" value="1"/>
</dbReference>
<feature type="non-terminal residue" evidence="5">
    <location>
        <position position="342"/>
    </location>
</feature>
<protein>
    <recommendedName>
        <fullName evidence="4">Glycoside hydrolase family 3 N-terminal domain-containing protein</fullName>
    </recommendedName>
</protein>
<dbReference type="InterPro" id="IPR050226">
    <property type="entry name" value="NagZ_Beta-hexosaminidase"/>
</dbReference>
<keyword evidence="3" id="KW-0326">Glycosidase</keyword>
<evidence type="ECO:0000256" key="3">
    <source>
        <dbReference type="ARBA" id="ARBA00023295"/>
    </source>
</evidence>
<evidence type="ECO:0000256" key="1">
    <source>
        <dbReference type="ARBA" id="ARBA00005336"/>
    </source>
</evidence>
<dbReference type="AlphaFoldDB" id="A0A382I6Q4"/>
<dbReference type="GO" id="GO:0004553">
    <property type="term" value="F:hydrolase activity, hydrolyzing O-glycosyl compounds"/>
    <property type="evidence" value="ECO:0007669"/>
    <property type="project" value="InterPro"/>
</dbReference>
<dbReference type="InterPro" id="IPR017853">
    <property type="entry name" value="GH"/>
</dbReference>
<evidence type="ECO:0000313" key="5">
    <source>
        <dbReference type="EMBL" id="SVB94939.1"/>
    </source>
</evidence>
<dbReference type="GO" id="GO:0005975">
    <property type="term" value="P:carbohydrate metabolic process"/>
    <property type="evidence" value="ECO:0007669"/>
    <property type="project" value="InterPro"/>
</dbReference>
<dbReference type="Gene3D" id="3.20.20.300">
    <property type="entry name" value="Glycoside hydrolase, family 3, N-terminal domain"/>
    <property type="match status" value="1"/>
</dbReference>
<sequence length="342" mass="37194">MRSNQLVKLIMSRRLHEKVGQLIIAGYDGFSVPAELWCIARDFELGGVILFARNIEEPLQVAEQAYAAKQFKQELPMWVSIDQEGGRVQRLRTPHTEWPPLATLGRCGDEQLAVKFAKALALELQITGITLDFAPVLDIATNPGNPVIGDRAIGKNAIDVANLGQAIVSAIQHVGVAACGKHFPGHGETSLDSHLCLPVVELEEARLREVEIKPFCAAIAADVSALMTAHVSYPALDDRCPATLSSVIIGTLLRDELCFDGLIITDDMEMGAIVQNYDPVEASVQAVAAGCDVLLLCGADHNLHASIIEGIIHAVEDGRLPEKRVEDALSRQRRMKEKFLSE</sequence>
<evidence type="ECO:0000256" key="2">
    <source>
        <dbReference type="ARBA" id="ARBA00022801"/>
    </source>
</evidence>
<keyword evidence="2" id="KW-0378">Hydrolase</keyword>
<dbReference type="EMBL" id="UINC01065361">
    <property type="protein sequence ID" value="SVB94939.1"/>
    <property type="molecule type" value="Genomic_DNA"/>
</dbReference>
<name>A0A382I6Q4_9ZZZZ</name>
<dbReference type="Pfam" id="PF00933">
    <property type="entry name" value="Glyco_hydro_3"/>
    <property type="match status" value="1"/>
</dbReference>
<proteinExistence type="inferred from homology"/>
<dbReference type="SUPFAM" id="SSF51445">
    <property type="entry name" value="(Trans)glycosidases"/>
    <property type="match status" value="1"/>
</dbReference>
<feature type="domain" description="Glycoside hydrolase family 3 N-terminal" evidence="4">
    <location>
        <begin position="15"/>
        <end position="331"/>
    </location>
</feature>
<gene>
    <name evidence="5" type="ORF">METZ01_LOCUS247793</name>
</gene>
<dbReference type="InterPro" id="IPR036962">
    <property type="entry name" value="Glyco_hydro_3_N_sf"/>
</dbReference>
<accession>A0A382I6Q4</accession>
<organism evidence="5">
    <name type="scientific">marine metagenome</name>
    <dbReference type="NCBI Taxonomy" id="408172"/>
    <lineage>
        <taxon>unclassified sequences</taxon>
        <taxon>metagenomes</taxon>
        <taxon>ecological metagenomes</taxon>
    </lineage>
</organism>
<dbReference type="GO" id="GO:0009254">
    <property type="term" value="P:peptidoglycan turnover"/>
    <property type="evidence" value="ECO:0007669"/>
    <property type="project" value="TreeGrafter"/>
</dbReference>
<evidence type="ECO:0000259" key="4">
    <source>
        <dbReference type="Pfam" id="PF00933"/>
    </source>
</evidence>
<dbReference type="PANTHER" id="PTHR30480:SF16">
    <property type="entry name" value="GLYCOSIDE HYDROLASE FAMILY 3 DOMAIN PROTEIN"/>
    <property type="match status" value="1"/>
</dbReference>
<comment type="similarity">
    <text evidence="1">Belongs to the glycosyl hydrolase 3 family.</text>
</comment>
<reference evidence="5" key="1">
    <citation type="submission" date="2018-05" db="EMBL/GenBank/DDBJ databases">
        <authorList>
            <person name="Lanie J.A."/>
            <person name="Ng W.-L."/>
            <person name="Kazmierczak K.M."/>
            <person name="Andrzejewski T.M."/>
            <person name="Davidsen T.M."/>
            <person name="Wayne K.J."/>
            <person name="Tettelin H."/>
            <person name="Glass J.I."/>
            <person name="Rusch D."/>
            <person name="Podicherti R."/>
            <person name="Tsui H.-C.T."/>
            <person name="Winkler M.E."/>
        </authorList>
    </citation>
    <scope>NUCLEOTIDE SEQUENCE</scope>
</reference>
<dbReference type="PANTHER" id="PTHR30480">
    <property type="entry name" value="BETA-HEXOSAMINIDASE-RELATED"/>
    <property type="match status" value="1"/>
</dbReference>
<dbReference type="InterPro" id="IPR001764">
    <property type="entry name" value="Glyco_hydro_3_N"/>
</dbReference>